<reference evidence="1" key="2">
    <citation type="submission" date="2023-03" db="EMBL/GenBank/DDBJ databases">
        <authorList>
            <person name="Inwood S.N."/>
            <person name="Skelly J.G."/>
            <person name="Guhlin J."/>
            <person name="Harrop T.W.R."/>
            <person name="Goldson S.G."/>
            <person name="Dearden P.K."/>
        </authorList>
    </citation>
    <scope>NUCLEOTIDE SEQUENCE</scope>
    <source>
        <strain evidence="1">Irish</strain>
        <tissue evidence="1">Whole body</tissue>
    </source>
</reference>
<keyword evidence="2" id="KW-1185">Reference proteome</keyword>
<evidence type="ECO:0000313" key="1">
    <source>
        <dbReference type="EMBL" id="KAK0173918.1"/>
    </source>
</evidence>
<sequence>MIIATAMEVTSDDDPFFESMETNFKKSHPIIFKIIEFFRVLFGISKKKMREYGMDAMEKGSDVQVLWEEFLEIFSNNKK</sequence>
<proteinExistence type="predicted"/>
<reference evidence="1" key="1">
    <citation type="journal article" date="2023" name="bioRxiv">
        <title>Scaffold-level genome assemblies of two parasitoid biocontrol wasps reveal the parthenogenesis mechanism and an associated novel virus.</title>
        <authorList>
            <person name="Inwood S."/>
            <person name="Skelly J."/>
            <person name="Guhlin J."/>
            <person name="Harrop T."/>
            <person name="Goldson S."/>
            <person name="Dearden P."/>
        </authorList>
    </citation>
    <scope>NUCLEOTIDE SEQUENCE</scope>
    <source>
        <strain evidence="1">Irish</strain>
        <tissue evidence="1">Whole body</tissue>
    </source>
</reference>
<comment type="caution">
    <text evidence="1">The sequence shown here is derived from an EMBL/GenBank/DDBJ whole genome shotgun (WGS) entry which is preliminary data.</text>
</comment>
<dbReference type="AlphaFoldDB" id="A0AA39KU17"/>
<protein>
    <submittedName>
        <fullName evidence="1">Uncharacterized protein</fullName>
    </submittedName>
</protein>
<gene>
    <name evidence="1" type="ORF">PV328_007054</name>
</gene>
<name>A0AA39KU17_9HYME</name>
<organism evidence="1 2">
    <name type="scientific">Microctonus aethiopoides</name>
    <dbReference type="NCBI Taxonomy" id="144406"/>
    <lineage>
        <taxon>Eukaryota</taxon>
        <taxon>Metazoa</taxon>
        <taxon>Ecdysozoa</taxon>
        <taxon>Arthropoda</taxon>
        <taxon>Hexapoda</taxon>
        <taxon>Insecta</taxon>
        <taxon>Pterygota</taxon>
        <taxon>Neoptera</taxon>
        <taxon>Endopterygota</taxon>
        <taxon>Hymenoptera</taxon>
        <taxon>Apocrita</taxon>
        <taxon>Ichneumonoidea</taxon>
        <taxon>Braconidae</taxon>
        <taxon>Euphorinae</taxon>
        <taxon>Microctonus</taxon>
    </lineage>
</organism>
<evidence type="ECO:0000313" key="2">
    <source>
        <dbReference type="Proteomes" id="UP001168990"/>
    </source>
</evidence>
<dbReference type="EMBL" id="JAQQBS010000002">
    <property type="protein sequence ID" value="KAK0173918.1"/>
    <property type="molecule type" value="Genomic_DNA"/>
</dbReference>
<accession>A0AA39KU17</accession>
<dbReference type="Proteomes" id="UP001168990">
    <property type="component" value="Unassembled WGS sequence"/>
</dbReference>